<dbReference type="HOGENOM" id="CLU_3207778_0_0_1"/>
<accession>E5AB72</accession>
<sequence>MTLIPSDCRRRMLDQLELSAKNFQSDKTVGSPIPTFFTLLAAMSC</sequence>
<proteinExistence type="predicted"/>
<dbReference type="EMBL" id="FP929138">
    <property type="protein sequence ID" value="CBY00913.1"/>
    <property type="molecule type" value="Genomic_DNA"/>
</dbReference>
<name>E5AB72_LEPMJ</name>
<organism evidence="2">
    <name type="scientific">Leptosphaeria maculans (strain JN3 / isolate v23.1.3 / race Av1-4-5-6-7-8)</name>
    <name type="common">Blackleg fungus</name>
    <name type="synonym">Phoma lingam</name>
    <dbReference type="NCBI Taxonomy" id="985895"/>
    <lineage>
        <taxon>Eukaryota</taxon>
        <taxon>Fungi</taxon>
        <taxon>Dikarya</taxon>
        <taxon>Ascomycota</taxon>
        <taxon>Pezizomycotina</taxon>
        <taxon>Dothideomycetes</taxon>
        <taxon>Pleosporomycetidae</taxon>
        <taxon>Pleosporales</taxon>
        <taxon>Pleosporineae</taxon>
        <taxon>Leptosphaeriaceae</taxon>
        <taxon>Plenodomus</taxon>
        <taxon>Plenodomus lingam/Leptosphaeria maculans species complex</taxon>
    </lineage>
</organism>
<evidence type="ECO:0000313" key="1">
    <source>
        <dbReference type="EMBL" id="CBY00913.1"/>
    </source>
</evidence>
<dbReference type="Proteomes" id="UP000002668">
    <property type="component" value="Genome"/>
</dbReference>
<dbReference type="InParanoid" id="E5AB72"/>
<gene>
    <name evidence="1" type="ORF">LEMA_P020430.1</name>
</gene>
<evidence type="ECO:0000313" key="2">
    <source>
        <dbReference type="Proteomes" id="UP000002668"/>
    </source>
</evidence>
<protein>
    <submittedName>
        <fullName evidence="1">Predicted protein</fullName>
    </submittedName>
</protein>
<dbReference type="AlphaFoldDB" id="E5AB72"/>
<reference evidence="2" key="1">
    <citation type="journal article" date="2011" name="Nat. Commun.">
        <title>Effector diversification within compartments of the Leptosphaeria maculans genome affected by Repeat-Induced Point mutations.</title>
        <authorList>
            <person name="Rouxel T."/>
            <person name="Grandaubert J."/>
            <person name="Hane J.K."/>
            <person name="Hoede C."/>
            <person name="van de Wouw A.P."/>
            <person name="Couloux A."/>
            <person name="Dominguez V."/>
            <person name="Anthouard V."/>
            <person name="Bally P."/>
            <person name="Bourras S."/>
            <person name="Cozijnsen A.J."/>
            <person name="Ciuffetti L.M."/>
            <person name="Degrave A."/>
            <person name="Dilmaghani A."/>
            <person name="Duret L."/>
            <person name="Fudal I."/>
            <person name="Goodwin S.B."/>
            <person name="Gout L."/>
            <person name="Glaser N."/>
            <person name="Linglin J."/>
            <person name="Kema G.H.J."/>
            <person name="Lapalu N."/>
            <person name="Lawrence C.B."/>
            <person name="May K."/>
            <person name="Meyer M."/>
            <person name="Ollivier B."/>
            <person name="Poulain J."/>
            <person name="Schoch C.L."/>
            <person name="Simon A."/>
            <person name="Spatafora J.W."/>
            <person name="Stachowiak A."/>
            <person name="Turgeon B.G."/>
            <person name="Tyler B.M."/>
            <person name="Vincent D."/>
            <person name="Weissenbach J."/>
            <person name="Amselem J."/>
            <person name="Quesneville H."/>
            <person name="Oliver R.P."/>
            <person name="Wincker P."/>
            <person name="Balesdent M.-H."/>
            <person name="Howlett B.J."/>
        </authorList>
    </citation>
    <scope>NUCLEOTIDE SEQUENCE [LARGE SCALE GENOMIC DNA]</scope>
    <source>
        <strain evidence="2">JN3 / isolate v23.1.3 / race Av1-4-5-6-7-8</strain>
    </source>
</reference>
<dbReference type="VEuPathDB" id="FungiDB:LEMA_P020430.1"/>
<keyword evidence="2" id="KW-1185">Reference proteome</keyword>